<keyword evidence="5" id="KW-0819">tRNA processing</keyword>
<dbReference type="GO" id="GO:0005524">
    <property type="term" value="F:ATP binding"/>
    <property type="evidence" value="ECO:0007669"/>
    <property type="project" value="UniProtKB-KW"/>
</dbReference>
<dbReference type="EMBL" id="CAJVPZ010020558">
    <property type="protein sequence ID" value="CAG8701191.1"/>
    <property type="molecule type" value="Genomic_DNA"/>
</dbReference>
<evidence type="ECO:0000256" key="1">
    <source>
        <dbReference type="ARBA" id="ARBA00004496"/>
    </source>
</evidence>
<keyword evidence="8" id="KW-0067">ATP-binding</keyword>
<keyword evidence="12" id="KW-1185">Reference proteome</keyword>
<keyword evidence="4" id="KW-0963">Cytoplasm</keyword>
<proteinExistence type="inferred from homology"/>
<evidence type="ECO:0000256" key="5">
    <source>
        <dbReference type="ARBA" id="ARBA00022694"/>
    </source>
</evidence>
<dbReference type="InterPro" id="IPR003442">
    <property type="entry name" value="T6A_TsaE"/>
</dbReference>
<dbReference type="GO" id="GO:0005737">
    <property type="term" value="C:cytoplasm"/>
    <property type="evidence" value="ECO:0007669"/>
    <property type="project" value="UniProtKB-SubCell"/>
</dbReference>
<protein>
    <recommendedName>
        <fullName evidence="3">tRNA threonylcarbamoyladenosine biosynthesis protein TsaE</fullName>
    </recommendedName>
    <alternativeName>
        <fullName evidence="10">t(6)A37 threonylcarbamoyladenosine biosynthesis protein TsaE</fullName>
    </alternativeName>
</protein>
<dbReference type="GO" id="GO:0046872">
    <property type="term" value="F:metal ion binding"/>
    <property type="evidence" value="ECO:0007669"/>
    <property type="project" value="UniProtKB-KW"/>
</dbReference>
<evidence type="ECO:0000256" key="9">
    <source>
        <dbReference type="ARBA" id="ARBA00022842"/>
    </source>
</evidence>
<dbReference type="Pfam" id="PF02367">
    <property type="entry name" value="TsaE"/>
    <property type="match status" value="1"/>
</dbReference>
<evidence type="ECO:0000256" key="8">
    <source>
        <dbReference type="ARBA" id="ARBA00022840"/>
    </source>
</evidence>
<comment type="similarity">
    <text evidence="2">Belongs to the TsaE family.</text>
</comment>
<dbReference type="Gene3D" id="3.40.50.300">
    <property type="entry name" value="P-loop containing nucleotide triphosphate hydrolases"/>
    <property type="match status" value="1"/>
</dbReference>
<dbReference type="Proteomes" id="UP000789396">
    <property type="component" value="Unassembled WGS sequence"/>
</dbReference>
<keyword evidence="6" id="KW-0479">Metal-binding</keyword>
<keyword evidence="7" id="KW-0547">Nucleotide-binding</keyword>
<gene>
    <name evidence="11" type="ORF">RFULGI_LOCUS10416</name>
</gene>
<dbReference type="GO" id="GO:0002949">
    <property type="term" value="P:tRNA threonylcarbamoyladenosine modification"/>
    <property type="evidence" value="ECO:0007669"/>
    <property type="project" value="InterPro"/>
</dbReference>
<evidence type="ECO:0000313" key="12">
    <source>
        <dbReference type="Proteomes" id="UP000789396"/>
    </source>
</evidence>
<accession>A0A9N9HQN8</accession>
<comment type="caution">
    <text evidence="11">The sequence shown here is derived from an EMBL/GenBank/DDBJ whole genome shotgun (WGS) entry which is preliminary data.</text>
</comment>
<dbReference type="PANTHER" id="PTHR33540">
    <property type="entry name" value="TRNA THREONYLCARBAMOYLADENOSINE BIOSYNTHESIS PROTEIN TSAE"/>
    <property type="match status" value="1"/>
</dbReference>
<reference evidence="11" key="1">
    <citation type="submission" date="2021-06" db="EMBL/GenBank/DDBJ databases">
        <authorList>
            <person name="Kallberg Y."/>
            <person name="Tangrot J."/>
            <person name="Rosling A."/>
        </authorList>
    </citation>
    <scope>NUCLEOTIDE SEQUENCE</scope>
    <source>
        <strain evidence="11">IN212</strain>
    </source>
</reference>
<organism evidence="11 12">
    <name type="scientific">Racocetra fulgida</name>
    <dbReference type="NCBI Taxonomy" id="60492"/>
    <lineage>
        <taxon>Eukaryota</taxon>
        <taxon>Fungi</taxon>
        <taxon>Fungi incertae sedis</taxon>
        <taxon>Mucoromycota</taxon>
        <taxon>Glomeromycotina</taxon>
        <taxon>Glomeromycetes</taxon>
        <taxon>Diversisporales</taxon>
        <taxon>Gigasporaceae</taxon>
        <taxon>Racocetra</taxon>
    </lineage>
</organism>
<evidence type="ECO:0000256" key="3">
    <source>
        <dbReference type="ARBA" id="ARBA00019010"/>
    </source>
</evidence>
<keyword evidence="9" id="KW-0460">Magnesium</keyword>
<evidence type="ECO:0000256" key="7">
    <source>
        <dbReference type="ARBA" id="ARBA00022741"/>
    </source>
</evidence>
<evidence type="ECO:0000256" key="6">
    <source>
        <dbReference type="ARBA" id="ARBA00022723"/>
    </source>
</evidence>
<evidence type="ECO:0000256" key="10">
    <source>
        <dbReference type="ARBA" id="ARBA00032441"/>
    </source>
</evidence>
<dbReference type="PANTHER" id="PTHR33540:SF2">
    <property type="entry name" value="TRNA THREONYLCARBAMOYLADENOSINE BIOSYNTHESIS PROTEIN TSAE"/>
    <property type="match status" value="1"/>
</dbReference>
<evidence type="ECO:0000256" key="2">
    <source>
        <dbReference type="ARBA" id="ARBA00007599"/>
    </source>
</evidence>
<dbReference type="AlphaFoldDB" id="A0A9N9HQN8"/>
<comment type="subcellular location">
    <subcellularLocation>
        <location evidence="1">Cytoplasm</location>
    </subcellularLocation>
</comment>
<dbReference type="SUPFAM" id="SSF52540">
    <property type="entry name" value="P-loop containing nucleoside triphosphate hydrolases"/>
    <property type="match status" value="1"/>
</dbReference>
<evidence type="ECO:0000313" key="11">
    <source>
        <dbReference type="EMBL" id="CAG8701191.1"/>
    </source>
</evidence>
<sequence>MTDYEKLSQLLMPFLQPNTYLILQGKLGAGKTTLVQFLTKKLGIKEKITSPTFNILERYQIRKNYYLNHFDFFRLASADNLDFLIELTTDNLNIIERREINYFQLLAELKNQKLAIVDWLNIQARLEVYQQQKIKKGDEKKQK</sequence>
<dbReference type="OrthoDB" id="507945at2759"/>
<dbReference type="NCBIfam" id="TIGR00150">
    <property type="entry name" value="T6A_YjeE"/>
    <property type="match status" value="1"/>
</dbReference>
<dbReference type="InterPro" id="IPR027417">
    <property type="entry name" value="P-loop_NTPase"/>
</dbReference>
<name>A0A9N9HQN8_9GLOM</name>
<evidence type="ECO:0000256" key="4">
    <source>
        <dbReference type="ARBA" id="ARBA00022490"/>
    </source>
</evidence>